<keyword evidence="3" id="KW-1185">Reference proteome</keyword>
<evidence type="ECO:0000313" key="3">
    <source>
        <dbReference type="Proteomes" id="UP001223978"/>
    </source>
</evidence>
<dbReference type="EMBL" id="JASCIQ010000002">
    <property type="protein sequence ID" value="MDI3402692.1"/>
    <property type="molecule type" value="Genomic_DNA"/>
</dbReference>
<protein>
    <submittedName>
        <fullName evidence="2">Copper chaperone PCu(A)C</fullName>
    </submittedName>
</protein>
<name>A0ABT6S3M4_9ACTN</name>
<keyword evidence="1" id="KW-0732">Signal</keyword>
<comment type="caution">
    <text evidence="2">The sequence shown here is derived from an EMBL/GenBank/DDBJ whole genome shotgun (WGS) entry which is preliminary data.</text>
</comment>
<dbReference type="InterPro" id="IPR007410">
    <property type="entry name" value="LpqE-like"/>
</dbReference>
<dbReference type="InterPro" id="IPR036182">
    <property type="entry name" value="PCuAC_sf"/>
</dbReference>
<sequence length="174" mass="18307">MTPRKAHPLPGHRPSRSFARSWTVVAIAAASALALAGCSSSDGADKEPAADAKPQLSVTGAYMPEPVTKDMGGGFLTIANKGGADKLTSVTTESAKSAGLHETVDQKMKMVKAFDIPAGGALKLERGGNHIMFHDLTELPKKGDKIAVELHFEKSAPIKAELDVKAPTYNPHSH</sequence>
<feature type="signal peptide" evidence="1">
    <location>
        <begin position="1"/>
        <end position="36"/>
    </location>
</feature>
<feature type="chain" id="PRO_5045486655" evidence="1">
    <location>
        <begin position="37"/>
        <end position="174"/>
    </location>
</feature>
<accession>A0ABT6S3M4</accession>
<organism evidence="2 3">
    <name type="scientific">Streptomyces cavernicola</name>
    <dbReference type="NCBI Taxonomy" id="3043613"/>
    <lineage>
        <taxon>Bacteria</taxon>
        <taxon>Bacillati</taxon>
        <taxon>Actinomycetota</taxon>
        <taxon>Actinomycetes</taxon>
        <taxon>Kitasatosporales</taxon>
        <taxon>Streptomycetaceae</taxon>
        <taxon>Streptomyces</taxon>
    </lineage>
</organism>
<dbReference type="PANTHER" id="PTHR36302:SF1">
    <property type="entry name" value="COPPER CHAPERONE PCU(A)C"/>
    <property type="match status" value="1"/>
</dbReference>
<dbReference type="SUPFAM" id="SSF110087">
    <property type="entry name" value="DR1885-like metal-binding protein"/>
    <property type="match status" value="1"/>
</dbReference>
<proteinExistence type="predicted"/>
<reference evidence="2 3" key="1">
    <citation type="submission" date="2023-05" db="EMBL/GenBank/DDBJ databases">
        <title>Draft genome sequence of Streptomyces sp. B-S-A6 isolated from a cave soil in Thailand.</title>
        <authorList>
            <person name="Chamroensaksri N."/>
            <person name="Muangham S."/>
        </authorList>
    </citation>
    <scope>NUCLEOTIDE SEQUENCE [LARGE SCALE GENOMIC DNA]</scope>
    <source>
        <strain evidence="2 3">B-S-A6</strain>
    </source>
</reference>
<evidence type="ECO:0000313" key="2">
    <source>
        <dbReference type="EMBL" id="MDI3402692.1"/>
    </source>
</evidence>
<evidence type="ECO:0000256" key="1">
    <source>
        <dbReference type="SAM" id="SignalP"/>
    </source>
</evidence>
<dbReference type="PANTHER" id="PTHR36302">
    <property type="entry name" value="BLR7088 PROTEIN"/>
    <property type="match status" value="1"/>
</dbReference>
<dbReference type="Proteomes" id="UP001223978">
    <property type="component" value="Unassembled WGS sequence"/>
</dbReference>
<dbReference type="InterPro" id="IPR058248">
    <property type="entry name" value="Lxx211020-like"/>
</dbReference>
<dbReference type="Pfam" id="PF04314">
    <property type="entry name" value="PCuAC"/>
    <property type="match status" value="1"/>
</dbReference>
<gene>
    <name evidence="2" type="ORF">QIS96_02480</name>
</gene>
<dbReference type="RefSeq" id="WP_282540643.1">
    <property type="nucleotide sequence ID" value="NZ_JASCIQ010000002.1"/>
</dbReference>
<dbReference type="Gene3D" id="2.60.40.1890">
    <property type="entry name" value="PCu(A)C copper chaperone"/>
    <property type="match status" value="1"/>
</dbReference>